<dbReference type="RefSeq" id="WP_139929089.1">
    <property type="nucleotide sequence ID" value="NZ_CP040915.1"/>
</dbReference>
<reference evidence="1 2" key="1">
    <citation type="submission" date="2019-05" db="EMBL/GenBank/DDBJ databases">
        <title>Georgenia *** sp. nov., and Georgenia *** sp. nov., isolated from the intestinal contents of plateau pika (Ochotona curzoniae) in the Qinghai-Tibet plateau of China.</title>
        <authorList>
            <person name="Tian Z."/>
        </authorList>
    </citation>
    <scope>NUCLEOTIDE SEQUENCE [LARGE SCALE GENOMIC DNA]</scope>
    <source>
        <strain evidence="1 2">Z443</strain>
    </source>
</reference>
<evidence type="ECO:0000313" key="2">
    <source>
        <dbReference type="Proteomes" id="UP000314616"/>
    </source>
</evidence>
<proteinExistence type="predicted"/>
<evidence type="ECO:0000313" key="1">
    <source>
        <dbReference type="EMBL" id="QDC25089.1"/>
    </source>
</evidence>
<dbReference type="AlphaFoldDB" id="A0A5B8C309"/>
<gene>
    <name evidence="1" type="ORF">FE374_11165</name>
</gene>
<dbReference type="Proteomes" id="UP000314616">
    <property type="component" value="Chromosome"/>
</dbReference>
<dbReference type="EMBL" id="CP040915">
    <property type="protein sequence ID" value="QDC25089.1"/>
    <property type="molecule type" value="Genomic_DNA"/>
</dbReference>
<evidence type="ECO:0008006" key="3">
    <source>
        <dbReference type="Google" id="ProtNLM"/>
    </source>
</evidence>
<name>A0A5B8C309_9MICO</name>
<dbReference type="OrthoDB" id="5145236at2"/>
<organism evidence="1 2">
    <name type="scientific">Georgenia yuyongxinii</name>
    <dbReference type="NCBI Taxonomy" id="2589797"/>
    <lineage>
        <taxon>Bacteria</taxon>
        <taxon>Bacillati</taxon>
        <taxon>Actinomycetota</taxon>
        <taxon>Actinomycetes</taxon>
        <taxon>Micrococcales</taxon>
        <taxon>Bogoriellaceae</taxon>
        <taxon>Georgenia</taxon>
    </lineage>
</organism>
<sequence length="277" mass="29139">MIPVGAGPVPISAAELARRVTAALVETLTLSPEHVNVEAEMSATGDVDRLSIDLSHTVLDARHLAPSARSWRPPAANQGDAPVTVRSLRSTGLPLVAFGTPVTAQLEAQNVPATWARDGQARLWLAFTDTSSPDAPASGRALLEGDVAAASAVIATELARQQGISFSNVRIVPTSAGHNQVRVDVQATAAKGFMKGQITAHVDVRVDDALVLHVEALHAKAGGLIGALAENFIKKRLEPWQNKQIPLTRESFAGARLTDLEIDVDVTGLFRVAATLG</sequence>
<protein>
    <recommendedName>
        <fullName evidence="3">DUF2993 domain-containing protein</fullName>
    </recommendedName>
</protein>
<dbReference type="KEGG" id="gyu:FE374_11165"/>
<accession>A0A5B8C309</accession>